<evidence type="ECO:0000259" key="2">
    <source>
        <dbReference type="Pfam" id="PF00534"/>
    </source>
</evidence>
<dbReference type="RefSeq" id="WP_066782715.1">
    <property type="nucleotide sequence ID" value="NZ_LWQS01000030.1"/>
</dbReference>
<dbReference type="InterPro" id="IPR001296">
    <property type="entry name" value="Glyco_trans_1"/>
</dbReference>
<evidence type="ECO:0000259" key="3">
    <source>
        <dbReference type="Pfam" id="PF13439"/>
    </source>
</evidence>
<dbReference type="GO" id="GO:0016757">
    <property type="term" value="F:glycosyltransferase activity"/>
    <property type="evidence" value="ECO:0007669"/>
    <property type="project" value="InterPro"/>
</dbReference>
<gene>
    <name evidence="4" type="ORF">A6A03_07265</name>
</gene>
<evidence type="ECO:0000313" key="4">
    <source>
        <dbReference type="EMBL" id="OAN48566.1"/>
    </source>
</evidence>
<dbReference type="Proteomes" id="UP000078287">
    <property type="component" value="Unassembled WGS sequence"/>
</dbReference>
<dbReference type="EMBL" id="LWQS01000030">
    <property type="protein sequence ID" value="OAN48566.1"/>
    <property type="molecule type" value="Genomic_DNA"/>
</dbReference>
<dbReference type="PANTHER" id="PTHR46401">
    <property type="entry name" value="GLYCOSYLTRANSFERASE WBBK-RELATED"/>
    <property type="match status" value="1"/>
</dbReference>
<reference evidence="4 5" key="1">
    <citation type="submission" date="2016-04" db="EMBL/GenBank/DDBJ databases">
        <title>Chloroflexus islandicus sp. nov., a thermophilic filamentous anoxygenic phototrophic bacterium from geyser Strokkur (Iceland).</title>
        <authorList>
            <person name="Gaisin V.A."/>
            <person name="Kalashnikov A.M."/>
            <person name="Sukhacheva M.V."/>
            <person name="Grouzdev D.S."/>
            <person name="Ivanov T.M."/>
            <person name="Kuznetsov B."/>
            <person name="Gorlenko V.M."/>
        </authorList>
    </citation>
    <scope>NUCLEOTIDE SEQUENCE [LARGE SCALE GENOMIC DNA]</scope>
    <source>
        <strain evidence="5">isl-2</strain>
    </source>
</reference>
<accession>A0A178MIR0</accession>
<comment type="caution">
    <text evidence="4">The sequence shown here is derived from an EMBL/GenBank/DDBJ whole genome shotgun (WGS) entry which is preliminary data.</text>
</comment>
<evidence type="ECO:0000256" key="1">
    <source>
        <dbReference type="ARBA" id="ARBA00022679"/>
    </source>
</evidence>
<dbReference type="Gene3D" id="3.40.50.2000">
    <property type="entry name" value="Glycogen Phosphorylase B"/>
    <property type="match status" value="2"/>
</dbReference>
<dbReference type="Pfam" id="PF00534">
    <property type="entry name" value="Glycos_transf_1"/>
    <property type="match status" value="1"/>
</dbReference>
<keyword evidence="5" id="KW-1185">Reference proteome</keyword>
<dbReference type="STRING" id="1707952.A6A03_07265"/>
<name>A0A178MIR0_9CHLR</name>
<keyword evidence="1 4" id="KW-0808">Transferase</keyword>
<dbReference type="OrthoDB" id="9769555at2"/>
<sequence length="395" mass="44292">MEQPTRKQTLRIGIDARYLSHGLVGGIHTYLKHLLPALFVAGSNEQFVLYADRKAPFELSDLPANVTIRTLPYRNALSSIENDMVGLRRAMATDQIDVAHFPANYGFGPRHAVTIITLHDAINVMPWHEIIAGHNKDPRSITMMTYLHLMTRRAVSRSHGLLTVSQHAKRDILRYCRYDADAISVIPHGPPPDVRRITDEQVLAEVRERYGLTRPFVLADGLKNPAVLARAWPLLPESLRQRYEIVFFARREPWPAVREAVAAGYARLLLRPPRHDLIALFSMAAAFVFPSWFEGFGIPILEAMICGAPVIASDRGAIPEVVGDAGLIGDAEDEQALARHLTTVLSDPIAVERLRQAGWQRAQQFSWQRAAQQTLAAYYAAIERHKQTMASIESH</sequence>
<dbReference type="CDD" id="cd03809">
    <property type="entry name" value="GT4_MtfB-like"/>
    <property type="match status" value="1"/>
</dbReference>
<proteinExistence type="predicted"/>
<dbReference type="AlphaFoldDB" id="A0A178MIR0"/>
<dbReference type="Pfam" id="PF13439">
    <property type="entry name" value="Glyco_transf_4"/>
    <property type="match status" value="1"/>
</dbReference>
<evidence type="ECO:0000313" key="5">
    <source>
        <dbReference type="Proteomes" id="UP000078287"/>
    </source>
</evidence>
<dbReference type="SUPFAM" id="SSF53756">
    <property type="entry name" value="UDP-Glycosyltransferase/glycogen phosphorylase"/>
    <property type="match status" value="1"/>
</dbReference>
<dbReference type="InterPro" id="IPR028098">
    <property type="entry name" value="Glyco_trans_4-like_N"/>
</dbReference>
<protein>
    <submittedName>
        <fullName evidence="4">Glycosyl transferase family 1</fullName>
    </submittedName>
</protein>
<organism evidence="4 5">
    <name type="scientific">Chloroflexus islandicus</name>
    <dbReference type="NCBI Taxonomy" id="1707952"/>
    <lineage>
        <taxon>Bacteria</taxon>
        <taxon>Bacillati</taxon>
        <taxon>Chloroflexota</taxon>
        <taxon>Chloroflexia</taxon>
        <taxon>Chloroflexales</taxon>
        <taxon>Chloroflexineae</taxon>
        <taxon>Chloroflexaceae</taxon>
        <taxon>Chloroflexus</taxon>
    </lineage>
</organism>
<dbReference type="GO" id="GO:0009103">
    <property type="term" value="P:lipopolysaccharide biosynthetic process"/>
    <property type="evidence" value="ECO:0007669"/>
    <property type="project" value="TreeGrafter"/>
</dbReference>
<dbReference type="PANTHER" id="PTHR46401:SF2">
    <property type="entry name" value="GLYCOSYLTRANSFERASE WBBK-RELATED"/>
    <property type="match status" value="1"/>
</dbReference>
<feature type="domain" description="Glycosyl transferase family 1" evidence="2">
    <location>
        <begin position="223"/>
        <end position="358"/>
    </location>
</feature>
<feature type="domain" description="Glycosyltransferase subfamily 4-like N-terminal" evidence="3">
    <location>
        <begin position="24"/>
        <end position="189"/>
    </location>
</feature>